<proteinExistence type="predicted"/>
<dbReference type="EMBL" id="CACVKT020008128">
    <property type="protein sequence ID" value="CAC5413219.1"/>
    <property type="molecule type" value="Genomic_DNA"/>
</dbReference>
<evidence type="ECO:0000313" key="1">
    <source>
        <dbReference type="EMBL" id="CAC5413219.1"/>
    </source>
</evidence>
<accession>A0A6J8DXA0</accession>
<dbReference type="Proteomes" id="UP000507470">
    <property type="component" value="Unassembled WGS sequence"/>
</dbReference>
<gene>
    <name evidence="1" type="ORF">MCOR_46134</name>
</gene>
<evidence type="ECO:0000313" key="2">
    <source>
        <dbReference type="Proteomes" id="UP000507470"/>
    </source>
</evidence>
<dbReference type="AlphaFoldDB" id="A0A6J8DXA0"/>
<name>A0A6J8DXA0_MYTCO</name>
<reference evidence="1 2" key="1">
    <citation type="submission" date="2020-06" db="EMBL/GenBank/DDBJ databases">
        <authorList>
            <person name="Li R."/>
            <person name="Bekaert M."/>
        </authorList>
    </citation>
    <scope>NUCLEOTIDE SEQUENCE [LARGE SCALE GENOMIC DNA]</scope>
    <source>
        <strain evidence="2">wild</strain>
    </source>
</reference>
<evidence type="ECO:0008006" key="3">
    <source>
        <dbReference type="Google" id="ProtNLM"/>
    </source>
</evidence>
<protein>
    <recommendedName>
        <fullName evidence="3">SWIM-type domain-containing protein</fullName>
    </recommendedName>
</protein>
<organism evidence="1 2">
    <name type="scientific">Mytilus coruscus</name>
    <name type="common">Sea mussel</name>
    <dbReference type="NCBI Taxonomy" id="42192"/>
    <lineage>
        <taxon>Eukaryota</taxon>
        <taxon>Metazoa</taxon>
        <taxon>Spiralia</taxon>
        <taxon>Lophotrochozoa</taxon>
        <taxon>Mollusca</taxon>
        <taxon>Bivalvia</taxon>
        <taxon>Autobranchia</taxon>
        <taxon>Pteriomorphia</taxon>
        <taxon>Mytilida</taxon>
        <taxon>Mytiloidea</taxon>
        <taxon>Mytilidae</taxon>
        <taxon>Mytilinae</taxon>
        <taxon>Mytilus</taxon>
    </lineage>
</organism>
<sequence length="225" mass="25493">MSAEIRSKCGLGYPPKPYTQNANECINRVVKSNLNCQKQTIPEFIKALKRTILRQETEIKLALTGQSDFKPKSEYSYLEVTEDRYFRMDLKQKEHVFKKFQNANLKSRHQEEDEGMFIDDTEHCGALTVTADGSGITSVPFPILKGLFEKAATLYHSRSDIVSFPGKPRASNIISKYFITSSTDAKKPHLVTILYTGQVTCDSNCPRWEIYKVCSHSIAAAEHCN</sequence>
<dbReference type="OrthoDB" id="6077520at2759"/>
<keyword evidence="2" id="KW-1185">Reference proteome</keyword>